<gene>
    <name evidence="1" type="ORF">QC764_0042760</name>
</gene>
<evidence type="ECO:0000313" key="1">
    <source>
        <dbReference type="EMBL" id="KAK4680216.1"/>
    </source>
</evidence>
<evidence type="ECO:0000313" key="2">
    <source>
        <dbReference type="Proteomes" id="UP001323617"/>
    </source>
</evidence>
<accession>A0ABR0IJ78</accession>
<name>A0ABR0IJ78_9PEZI</name>
<proteinExistence type="predicted"/>
<dbReference type="EMBL" id="JAFFHC010000002">
    <property type="protein sequence ID" value="KAK4680216.1"/>
    <property type="molecule type" value="Genomic_DNA"/>
</dbReference>
<sequence>MPLEPEWQRSRVVAETRETVYFTDERPTTDPDLAAGQHLNFSRRFGTRPLSQNRQWHPIIDNLIGQVLRATSL</sequence>
<dbReference type="GeneID" id="87960850"/>
<dbReference type="Proteomes" id="UP001323617">
    <property type="component" value="Unassembled WGS sequence"/>
</dbReference>
<dbReference type="RefSeq" id="XP_062803686.1">
    <property type="nucleotide sequence ID" value="XM_062940306.1"/>
</dbReference>
<keyword evidence="2" id="KW-1185">Reference proteome</keyword>
<organism evidence="1 2">
    <name type="scientific">Podospora pseudoanserina</name>
    <dbReference type="NCBI Taxonomy" id="2609844"/>
    <lineage>
        <taxon>Eukaryota</taxon>
        <taxon>Fungi</taxon>
        <taxon>Dikarya</taxon>
        <taxon>Ascomycota</taxon>
        <taxon>Pezizomycotina</taxon>
        <taxon>Sordariomycetes</taxon>
        <taxon>Sordariomycetidae</taxon>
        <taxon>Sordariales</taxon>
        <taxon>Podosporaceae</taxon>
        <taxon>Podospora</taxon>
    </lineage>
</organism>
<reference evidence="1 2" key="1">
    <citation type="journal article" date="2023" name="bioRxiv">
        <title>High-quality genome assemblies of four members of thePodospora anserinaspecies complex.</title>
        <authorList>
            <person name="Ament-Velasquez S.L."/>
            <person name="Vogan A.A."/>
            <person name="Wallerman O."/>
            <person name="Hartmann F."/>
            <person name="Gautier V."/>
            <person name="Silar P."/>
            <person name="Giraud T."/>
            <person name="Johannesson H."/>
        </authorList>
    </citation>
    <scope>NUCLEOTIDE SEQUENCE [LARGE SCALE GENOMIC DNA]</scope>
    <source>
        <strain evidence="1 2">CBS 124.78</strain>
    </source>
</reference>
<protein>
    <submittedName>
        <fullName evidence="1">Uncharacterized protein</fullName>
    </submittedName>
</protein>
<comment type="caution">
    <text evidence="1">The sequence shown here is derived from an EMBL/GenBank/DDBJ whole genome shotgun (WGS) entry which is preliminary data.</text>
</comment>